<proteinExistence type="predicted"/>
<dbReference type="InterPro" id="IPR023105">
    <property type="entry name" value="YkvR-like_sf"/>
</dbReference>
<organism evidence="1 2">
    <name type="scientific">Marinococcus halophilus</name>
    <dbReference type="NCBI Taxonomy" id="1371"/>
    <lineage>
        <taxon>Bacteria</taxon>
        <taxon>Bacillati</taxon>
        <taxon>Bacillota</taxon>
        <taxon>Bacilli</taxon>
        <taxon>Bacillales</taxon>
        <taxon>Bacillaceae</taxon>
        <taxon>Marinococcus</taxon>
    </lineage>
</organism>
<dbReference type="Proteomes" id="UP000321051">
    <property type="component" value="Unassembled WGS sequence"/>
</dbReference>
<evidence type="ECO:0008006" key="3">
    <source>
        <dbReference type="Google" id="ProtNLM"/>
    </source>
</evidence>
<dbReference type="OrthoDB" id="2920197at2"/>
<dbReference type="Pfam" id="PF11514">
    <property type="entry name" value="DUF3219"/>
    <property type="match status" value="1"/>
</dbReference>
<dbReference type="EMBL" id="BJUN01000019">
    <property type="protein sequence ID" value="GEK59761.1"/>
    <property type="molecule type" value="Genomic_DNA"/>
</dbReference>
<keyword evidence="2" id="KW-1185">Reference proteome</keyword>
<name>A0A510YAR1_MARHA</name>
<accession>A0A510YAR1</accession>
<comment type="caution">
    <text evidence="1">The sequence shown here is derived from an EMBL/GenBank/DDBJ whole genome shotgun (WGS) entry which is preliminary data.</text>
</comment>
<protein>
    <recommendedName>
        <fullName evidence="3">DUF3219 domain-containing protein</fullName>
    </recommendedName>
</protein>
<evidence type="ECO:0000313" key="1">
    <source>
        <dbReference type="EMBL" id="GEK59761.1"/>
    </source>
</evidence>
<gene>
    <name evidence="1" type="primary">ykvR</name>
    <name evidence="1" type="ORF">MHA01_26660</name>
</gene>
<dbReference type="InterPro" id="IPR021596">
    <property type="entry name" value="DUF3219"/>
</dbReference>
<reference evidence="1 2" key="1">
    <citation type="submission" date="2019-07" db="EMBL/GenBank/DDBJ databases">
        <title>Whole genome shotgun sequence of Marinococcus halophilus NBRC 102359.</title>
        <authorList>
            <person name="Hosoyama A."/>
            <person name="Uohara A."/>
            <person name="Ohji S."/>
            <person name="Ichikawa N."/>
        </authorList>
    </citation>
    <scope>NUCLEOTIDE SEQUENCE [LARGE SCALE GENOMIC DNA]</scope>
    <source>
        <strain evidence="1 2">NBRC 102359</strain>
    </source>
</reference>
<sequence length="99" mass="11735">MIYIDSRAFQEETLRRYDRTEEGKQLVEFTFLVTHEEYHDVTVLLYENDFNVQVGESEPFQAEILQYSTDTVNLYEPGSRSRYTLALIEKLTEEPQLFG</sequence>
<dbReference type="Gene3D" id="2.40.30.80">
    <property type="entry name" value="YkvR-like"/>
    <property type="match status" value="1"/>
</dbReference>
<dbReference type="AlphaFoldDB" id="A0A510YAR1"/>
<dbReference type="SUPFAM" id="SSF159173">
    <property type="entry name" value="YkvR-like"/>
    <property type="match status" value="1"/>
</dbReference>
<evidence type="ECO:0000313" key="2">
    <source>
        <dbReference type="Proteomes" id="UP000321051"/>
    </source>
</evidence>
<dbReference type="STRING" id="1371.GCA_900166605_00054"/>
<dbReference type="RefSeq" id="WP_143747466.1">
    <property type="nucleotide sequence ID" value="NZ_BJUN01000019.1"/>
</dbReference>